<organism evidence="1 2">
    <name type="scientific">Dunaliella salina</name>
    <name type="common">Green alga</name>
    <name type="synonym">Protococcus salinus</name>
    <dbReference type="NCBI Taxonomy" id="3046"/>
    <lineage>
        <taxon>Eukaryota</taxon>
        <taxon>Viridiplantae</taxon>
        <taxon>Chlorophyta</taxon>
        <taxon>core chlorophytes</taxon>
        <taxon>Chlorophyceae</taxon>
        <taxon>CS clade</taxon>
        <taxon>Chlamydomonadales</taxon>
        <taxon>Dunaliellaceae</taxon>
        <taxon>Dunaliella</taxon>
    </lineage>
</organism>
<gene>
    <name evidence="1" type="ORF">DUNSADRAFT_14411</name>
</gene>
<keyword evidence="2" id="KW-1185">Reference proteome</keyword>
<dbReference type="Proteomes" id="UP000815325">
    <property type="component" value="Unassembled WGS sequence"/>
</dbReference>
<protein>
    <recommendedName>
        <fullName evidence="3">Secreted protein</fullName>
    </recommendedName>
</protein>
<name>A0ABQ7H9G5_DUNSA</name>
<dbReference type="EMBL" id="MU069441">
    <property type="protein sequence ID" value="KAF5843495.1"/>
    <property type="molecule type" value="Genomic_DNA"/>
</dbReference>
<accession>A0ABQ7H9G5</accession>
<proteinExistence type="predicted"/>
<reference evidence="1" key="1">
    <citation type="submission" date="2017-08" db="EMBL/GenBank/DDBJ databases">
        <authorList>
            <person name="Polle J.E."/>
            <person name="Barry K."/>
            <person name="Cushman J."/>
            <person name="Schmutz J."/>
            <person name="Tran D."/>
            <person name="Hathwaick L.T."/>
            <person name="Yim W.C."/>
            <person name="Jenkins J."/>
            <person name="Mckie-Krisberg Z.M."/>
            <person name="Prochnik S."/>
            <person name="Lindquist E."/>
            <person name="Dockter R.B."/>
            <person name="Adam C."/>
            <person name="Molina H."/>
            <person name="Bunkerborg J."/>
            <person name="Jin E."/>
            <person name="Buchheim M."/>
            <person name="Magnuson J."/>
        </authorList>
    </citation>
    <scope>NUCLEOTIDE SEQUENCE</scope>
    <source>
        <strain evidence="1">CCAP 19/18</strain>
    </source>
</reference>
<sequence length="89" mass="9866">MVDICTRALCRCCDRQACACARNLRIRADQGACFDGLCNCEAASFLSHSSRLVRERHVSAPVLFVPFKIVLWNNRSTSIMGALCCVLRA</sequence>
<evidence type="ECO:0000313" key="1">
    <source>
        <dbReference type="EMBL" id="KAF5843495.1"/>
    </source>
</evidence>
<comment type="caution">
    <text evidence="1">The sequence shown here is derived from an EMBL/GenBank/DDBJ whole genome shotgun (WGS) entry which is preliminary data.</text>
</comment>
<evidence type="ECO:0000313" key="2">
    <source>
        <dbReference type="Proteomes" id="UP000815325"/>
    </source>
</evidence>
<evidence type="ECO:0008006" key="3">
    <source>
        <dbReference type="Google" id="ProtNLM"/>
    </source>
</evidence>